<dbReference type="GO" id="GO:0050660">
    <property type="term" value="F:flavin adenine dinucleotide binding"/>
    <property type="evidence" value="ECO:0007669"/>
    <property type="project" value="InterPro"/>
</dbReference>
<dbReference type="InterPro" id="IPR016169">
    <property type="entry name" value="FAD-bd_PCMH_sub2"/>
</dbReference>
<keyword evidence="2" id="KW-1185">Reference proteome</keyword>
<gene>
    <name evidence="1" type="ORF">BT96DRAFT_1004344</name>
</gene>
<dbReference type="AlphaFoldDB" id="A0A6A4GRI8"/>
<reference evidence="1" key="1">
    <citation type="journal article" date="2019" name="Environ. Microbiol.">
        <title>Fungal ecological strategies reflected in gene transcription - a case study of two litter decomposers.</title>
        <authorList>
            <person name="Barbi F."/>
            <person name="Kohler A."/>
            <person name="Barry K."/>
            <person name="Baskaran P."/>
            <person name="Daum C."/>
            <person name="Fauchery L."/>
            <person name="Ihrmark K."/>
            <person name="Kuo A."/>
            <person name="LaButti K."/>
            <person name="Lipzen A."/>
            <person name="Morin E."/>
            <person name="Grigoriev I.V."/>
            <person name="Henrissat B."/>
            <person name="Lindahl B."/>
            <person name="Martin F."/>
        </authorList>
    </citation>
    <scope>NUCLEOTIDE SEQUENCE</scope>
    <source>
        <strain evidence="1">JB14</strain>
    </source>
</reference>
<evidence type="ECO:0000313" key="2">
    <source>
        <dbReference type="Proteomes" id="UP000799118"/>
    </source>
</evidence>
<dbReference type="SUPFAM" id="SSF56176">
    <property type="entry name" value="FAD-binding/transporter-associated domain-like"/>
    <property type="match status" value="1"/>
</dbReference>
<name>A0A6A4GRI8_9AGAR</name>
<proteinExistence type="predicted"/>
<organism evidence="1 2">
    <name type="scientific">Gymnopus androsaceus JB14</name>
    <dbReference type="NCBI Taxonomy" id="1447944"/>
    <lineage>
        <taxon>Eukaryota</taxon>
        <taxon>Fungi</taxon>
        <taxon>Dikarya</taxon>
        <taxon>Basidiomycota</taxon>
        <taxon>Agaricomycotina</taxon>
        <taxon>Agaricomycetes</taxon>
        <taxon>Agaricomycetidae</taxon>
        <taxon>Agaricales</taxon>
        <taxon>Marasmiineae</taxon>
        <taxon>Omphalotaceae</taxon>
        <taxon>Gymnopus</taxon>
    </lineage>
</organism>
<accession>A0A6A4GRI8</accession>
<protein>
    <recommendedName>
        <fullName evidence="3">FAD linked oxidase N-terminal domain-containing protein</fullName>
    </recommendedName>
</protein>
<dbReference type="OrthoDB" id="9983560at2759"/>
<dbReference type="Proteomes" id="UP000799118">
    <property type="component" value="Unassembled WGS sequence"/>
</dbReference>
<evidence type="ECO:0000313" key="1">
    <source>
        <dbReference type="EMBL" id="KAE9388278.1"/>
    </source>
</evidence>
<evidence type="ECO:0008006" key="3">
    <source>
        <dbReference type="Google" id="ProtNLM"/>
    </source>
</evidence>
<dbReference type="Gene3D" id="3.30.465.10">
    <property type="match status" value="1"/>
</dbReference>
<dbReference type="EMBL" id="ML769752">
    <property type="protein sequence ID" value="KAE9388278.1"/>
    <property type="molecule type" value="Genomic_DNA"/>
</dbReference>
<sequence>MLHTKRGPFNPKRALLVLHYNVPGAYIVTQRETCQTTGERYLLAYTNTNNLLHVALPRECLQGSIPSYFIDVRSHKDVQAAFEFSNLLRVPVVIIKNTGHDYKGRSSAPHSLARWTHNLKDIAREPEFVPEGCSTPASGAVALGIGWCAVARRI</sequence>
<dbReference type="InterPro" id="IPR036318">
    <property type="entry name" value="FAD-bd_PCMH-like_sf"/>
</dbReference>